<proteinExistence type="predicted"/>
<keyword evidence="6" id="KW-0732">Signal</keyword>
<dbReference type="KEGG" id="msf:IT882_13575"/>
<name>A0A7S8MVU9_9MICO</name>
<dbReference type="SUPFAM" id="SSF52833">
    <property type="entry name" value="Thioredoxin-like"/>
    <property type="match status" value="1"/>
</dbReference>
<dbReference type="EMBL" id="CP064760">
    <property type="protein sequence ID" value="QPE04205.1"/>
    <property type="molecule type" value="Genomic_DNA"/>
</dbReference>
<dbReference type="Proteomes" id="UP000594480">
    <property type="component" value="Chromosome"/>
</dbReference>
<dbReference type="InterPro" id="IPR036249">
    <property type="entry name" value="Thioredoxin-like_sf"/>
</dbReference>
<evidence type="ECO:0000256" key="4">
    <source>
        <dbReference type="ARBA" id="ARBA00023157"/>
    </source>
</evidence>
<dbReference type="PANTHER" id="PTHR42852:SF6">
    <property type="entry name" value="THIOL:DISULFIDE INTERCHANGE PROTEIN DSBE"/>
    <property type="match status" value="1"/>
</dbReference>
<dbReference type="PANTHER" id="PTHR42852">
    <property type="entry name" value="THIOL:DISULFIDE INTERCHANGE PROTEIN DSBE"/>
    <property type="match status" value="1"/>
</dbReference>
<dbReference type="InterPro" id="IPR013766">
    <property type="entry name" value="Thioredoxin_domain"/>
</dbReference>
<dbReference type="Gene3D" id="3.40.30.10">
    <property type="entry name" value="Glutaredoxin"/>
    <property type="match status" value="1"/>
</dbReference>
<dbReference type="InterPro" id="IPR013740">
    <property type="entry name" value="Redoxin"/>
</dbReference>
<comment type="subcellular location">
    <subcellularLocation>
        <location evidence="1">Cell envelope</location>
    </subcellularLocation>
</comment>
<keyword evidence="4" id="KW-1015">Disulfide bond</keyword>
<accession>A0A7S8MVU9</accession>
<dbReference type="PROSITE" id="PS51257">
    <property type="entry name" value="PROKAR_LIPOPROTEIN"/>
    <property type="match status" value="1"/>
</dbReference>
<keyword evidence="3" id="KW-0735">Signal-anchor</keyword>
<dbReference type="GO" id="GO:0016491">
    <property type="term" value="F:oxidoreductase activity"/>
    <property type="evidence" value="ECO:0007669"/>
    <property type="project" value="InterPro"/>
</dbReference>
<feature type="chain" id="PRO_5032325008" evidence="6">
    <location>
        <begin position="28"/>
        <end position="206"/>
    </location>
</feature>
<evidence type="ECO:0000256" key="1">
    <source>
        <dbReference type="ARBA" id="ARBA00004196"/>
    </source>
</evidence>
<organism evidence="8 9">
    <name type="scientific">Microbacterium schleiferi</name>
    <dbReference type="NCBI Taxonomy" id="69362"/>
    <lineage>
        <taxon>Bacteria</taxon>
        <taxon>Bacillati</taxon>
        <taxon>Actinomycetota</taxon>
        <taxon>Actinomycetes</taxon>
        <taxon>Micrococcales</taxon>
        <taxon>Microbacteriaceae</taxon>
        <taxon>Microbacterium</taxon>
    </lineage>
</organism>
<dbReference type="CDD" id="cd02966">
    <property type="entry name" value="TlpA_like_family"/>
    <property type="match status" value="1"/>
</dbReference>
<keyword evidence="5" id="KW-0676">Redox-active center</keyword>
<dbReference type="InterPro" id="IPR050553">
    <property type="entry name" value="Thioredoxin_ResA/DsbE_sf"/>
</dbReference>
<keyword evidence="3" id="KW-0812">Transmembrane</keyword>
<feature type="domain" description="Thioredoxin" evidence="7">
    <location>
        <begin position="57"/>
        <end position="203"/>
    </location>
</feature>
<evidence type="ECO:0000313" key="9">
    <source>
        <dbReference type="Proteomes" id="UP000594480"/>
    </source>
</evidence>
<evidence type="ECO:0000256" key="6">
    <source>
        <dbReference type="SAM" id="SignalP"/>
    </source>
</evidence>
<evidence type="ECO:0000256" key="2">
    <source>
        <dbReference type="ARBA" id="ARBA00022748"/>
    </source>
</evidence>
<gene>
    <name evidence="8" type="ORF">IT882_13575</name>
</gene>
<evidence type="ECO:0000313" key="8">
    <source>
        <dbReference type="EMBL" id="QPE04205.1"/>
    </source>
</evidence>
<dbReference type="AlphaFoldDB" id="A0A7S8MVU9"/>
<sequence length="206" mass="21347">MTIRRGRRAASVALALTGALALGGALAGCTSDPLAEQYRAGDNKGFIAANGMEAVGIPADQRSEPLNFSGVTDTGETVTSEDYRGQVLVVNLWYANCAPCIVEAPELEAAYEEVGGPDVAFLGLNTSDQAPTARSFAEDNGISYPSLISVGDRELKLAFAEATPLNATPVTLVIDQEGRVAARVIGALSSSSILTTLVKETLAENG</sequence>
<reference evidence="8 9" key="1">
    <citation type="submission" date="2020-11" db="EMBL/GenBank/DDBJ databases">
        <title>Amino acid is mineralized and recycled by bacteria in oceanic microbiome.</title>
        <authorList>
            <person name="Zheng L.Y."/>
        </authorList>
    </citation>
    <scope>NUCLEOTIDE SEQUENCE [LARGE SCALE GENOMIC DNA]</scope>
    <source>
        <strain evidence="8 9">A32-1</strain>
    </source>
</reference>
<keyword evidence="9" id="KW-1185">Reference proteome</keyword>
<protein>
    <submittedName>
        <fullName evidence="8">TlpA family protein disulfide reductase</fullName>
    </submittedName>
</protein>
<evidence type="ECO:0000256" key="5">
    <source>
        <dbReference type="ARBA" id="ARBA00023284"/>
    </source>
</evidence>
<evidence type="ECO:0000259" key="7">
    <source>
        <dbReference type="PROSITE" id="PS51352"/>
    </source>
</evidence>
<dbReference type="GO" id="GO:0017004">
    <property type="term" value="P:cytochrome complex assembly"/>
    <property type="evidence" value="ECO:0007669"/>
    <property type="project" value="UniProtKB-KW"/>
</dbReference>
<dbReference type="Pfam" id="PF08534">
    <property type="entry name" value="Redoxin"/>
    <property type="match status" value="1"/>
</dbReference>
<feature type="signal peptide" evidence="6">
    <location>
        <begin position="1"/>
        <end position="27"/>
    </location>
</feature>
<keyword evidence="2" id="KW-0201">Cytochrome c-type biogenesis</keyword>
<dbReference type="GO" id="GO:0030313">
    <property type="term" value="C:cell envelope"/>
    <property type="evidence" value="ECO:0007669"/>
    <property type="project" value="UniProtKB-SubCell"/>
</dbReference>
<dbReference type="RefSeq" id="WP_195692284.1">
    <property type="nucleotide sequence ID" value="NZ_CP064760.1"/>
</dbReference>
<dbReference type="PROSITE" id="PS51352">
    <property type="entry name" value="THIOREDOXIN_2"/>
    <property type="match status" value="1"/>
</dbReference>
<evidence type="ECO:0000256" key="3">
    <source>
        <dbReference type="ARBA" id="ARBA00022968"/>
    </source>
</evidence>